<dbReference type="InterPro" id="IPR011639">
    <property type="entry name" value="MethylTrfase_TaqI-like_dom"/>
</dbReference>
<dbReference type="PRINTS" id="PR00507">
    <property type="entry name" value="N12N6MTFRASE"/>
</dbReference>
<dbReference type="InterPro" id="IPR002052">
    <property type="entry name" value="DNA_methylase_N6_adenine_CS"/>
</dbReference>
<dbReference type="GO" id="GO:0008168">
    <property type="term" value="F:methyltransferase activity"/>
    <property type="evidence" value="ECO:0007669"/>
    <property type="project" value="InterPro"/>
</dbReference>
<comment type="caution">
    <text evidence="2">The sequence shown here is derived from an EMBL/GenBank/DDBJ whole genome shotgun (WGS) entry which is preliminary data.</text>
</comment>
<evidence type="ECO:0000313" key="2">
    <source>
        <dbReference type="EMBL" id="GAG22775.1"/>
    </source>
</evidence>
<dbReference type="Pfam" id="PF07669">
    <property type="entry name" value="Eco57I"/>
    <property type="match status" value="1"/>
</dbReference>
<organism evidence="2">
    <name type="scientific">marine sediment metagenome</name>
    <dbReference type="NCBI Taxonomy" id="412755"/>
    <lineage>
        <taxon>unclassified sequences</taxon>
        <taxon>metagenomes</taxon>
        <taxon>ecological metagenomes</taxon>
    </lineage>
</organism>
<accession>X0VWT9</accession>
<dbReference type="InterPro" id="IPR029063">
    <property type="entry name" value="SAM-dependent_MTases_sf"/>
</dbReference>
<dbReference type="GO" id="GO:0032259">
    <property type="term" value="P:methylation"/>
    <property type="evidence" value="ECO:0007669"/>
    <property type="project" value="InterPro"/>
</dbReference>
<gene>
    <name evidence="2" type="ORF">S01H1_58839</name>
</gene>
<name>X0VWT9_9ZZZZ</name>
<proteinExistence type="predicted"/>
<dbReference type="EMBL" id="BARS01038453">
    <property type="protein sequence ID" value="GAG22775.1"/>
    <property type="molecule type" value="Genomic_DNA"/>
</dbReference>
<evidence type="ECO:0000259" key="1">
    <source>
        <dbReference type="Pfam" id="PF07669"/>
    </source>
</evidence>
<reference evidence="2" key="1">
    <citation type="journal article" date="2014" name="Front. Microbiol.">
        <title>High frequency of phylogenetically diverse reductive dehalogenase-homologous genes in deep subseafloor sedimentary metagenomes.</title>
        <authorList>
            <person name="Kawai M."/>
            <person name="Futagami T."/>
            <person name="Toyoda A."/>
            <person name="Takaki Y."/>
            <person name="Nishi S."/>
            <person name="Hori S."/>
            <person name="Arai W."/>
            <person name="Tsubouchi T."/>
            <person name="Morono Y."/>
            <person name="Uchiyama I."/>
            <person name="Ito T."/>
            <person name="Fujiyama A."/>
            <person name="Inagaki F."/>
            <person name="Takami H."/>
        </authorList>
    </citation>
    <scope>NUCLEOTIDE SEQUENCE</scope>
    <source>
        <strain evidence="2">Expedition CK06-06</strain>
    </source>
</reference>
<protein>
    <recommendedName>
        <fullName evidence="1">Type II methyltransferase M.TaqI-like domain-containing protein</fullName>
    </recommendedName>
</protein>
<dbReference type="GO" id="GO:0003676">
    <property type="term" value="F:nucleic acid binding"/>
    <property type="evidence" value="ECO:0007669"/>
    <property type="project" value="InterPro"/>
</dbReference>
<dbReference type="SUPFAM" id="SSF53335">
    <property type="entry name" value="S-adenosyl-L-methionine-dependent methyltransferases"/>
    <property type="match status" value="1"/>
</dbReference>
<sequence length="255" mass="28506">GLNSPFILLIYDNTGTQDKTEVTAYDNPYEVNRAIERLIDSKGDNHDDYTPEEIEFIGYYSGYGGLENFGDFSDDELKGLLYEYFTPTDICKKMWGLAYEYGYGTIGNGSVLEPSAGTGNFFKYAPEGVDIDGFEINSYSQQICNILYPKSEVSIAPFEKSFIKNNLSIKDKTEDLPKYSLVIGNPPYGKLKSMYIGMGEGKFSMATNFTEYFITRGLDMLVSGGLLVYIVGAEQKNGGTLFLDSTMSKVKKRIF</sequence>
<feature type="domain" description="Type II methyltransferase M.TaqI-like" evidence="1">
    <location>
        <begin position="142"/>
        <end position="231"/>
    </location>
</feature>
<feature type="non-terminal residue" evidence="2">
    <location>
        <position position="1"/>
    </location>
</feature>
<dbReference type="GO" id="GO:0006304">
    <property type="term" value="P:DNA modification"/>
    <property type="evidence" value="ECO:0007669"/>
    <property type="project" value="InterPro"/>
</dbReference>
<dbReference type="PROSITE" id="PS00092">
    <property type="entry name" value="N6_MTASE"/>
    <property type="match status" value="1"/>
</dbReference>
<dbReference type="AlphaFoldDB" id="X0VWT9"/>
<feature type="non-terminal residue" evidence="2">
    <location>
        <position position="255"/>
    </location>
</feature>
<dbReference type="Gene3D" id="3.40.50.150">
    <property type="entry name" value="Vaccinia Virus protein VP39"/>
    <property type="match status" value="1"/>
</dbReference>